<dbReference type="Proteomes" id="UP000812440">
    <property type="component" value="Chromosome 6"/>
</dbReference>
<organism evidence="1 2">
    <name type="scientific">Hymenochirus boettgeri</name>
    <name type="common">Congo dwarf clawed frog</name>
    <dbReference type="NCBI Taxonomy" id="247094"/>
    <lineage>
        <taxon>Eukaryota</taxon>
        <taxon>Metazoa</taxon>
        <taxon>Chordata</taxon>
        <taxon>Craniata</taxon>
        <taxon>Vertebrata</taxon>
        <taxon>Euteleostomi</taxon>
        <taxon>Amphibia</taxon>
        <taxon>Batrachia</taxon>
        <taxon>Anura</taxon>
        <taxon>Pipoidea</taxon>
        <taxon>Pipidae</taxon>
        <taxon>Pipinae</taxon>
        <taxon>Hymenochirus</taxon>
    </lineage>
</organism>
<dbReference type="EMBL" id="JAACNH010000005">
    <property type="protein sequence ID" value="KAG8443453.1"/>
    <property type="molecule type" value="Genomic_DNA"/>
</dbReference>
<keyword evidence="2" id="KW-1185">Reference proteome</keyword>
<dbReference type="AlphaFoldDB" id="A0A8T2JIR5"/>
<accession>A0A8T2JIR5</accession>
<protein>
    <submittedName>
        <fullName evidence="1">Uncharacterized protein</fullName>
    </submittedName>
</protein>
<evidence type="ECO:0000313" key="1">
    <source>
        <dbReference type="EMBL" id="KAG8443453.1"/>
    </source>
</evidence>
<proteinExistence type="predicted"/>
<comment type="caution">
    <text evidence="1">The sequence shown here is derived from an EMBL/GenBank/DDBJ whole genome shotgun (WGS) entry which is preliminary data.</text>
</comment>
<reference evidence="1" key="1">
    <citation type="thesis" date="2020" institute="ProQuest LLC" country="789 East Eisenhower Parkway, Ann Arbor, MI, USA">
        <title>Comparative Genomics and Chromosome Evolution.</title>
        <authorList>
            <person name="Mudd A.B."/>
        </authorList>
    </citation>
    <scope>NUCLEOTIDE SEQUENCE</scope>
    <source>
        <strain evidence="1">Female2</strain>
        <tissue evidence="1">Blood</tissue>
    </source>
</reference>
<name>A0A8T2JIR5_9PIPI</name>
<sequence length="96" mass="10484">MIICIILETRKSSYQIDLPINQSAHFLWQTSGTSPYPSTCPWDGATKHKRIPSGKGIVGLLMSSSCSSGSLAKIHPITTLRKARCSGETILYYIGL</sequence>
<evidence type="ECO:0000313" key="2">
    <source>
        <dbReference type="Proteomes" id="UP000812440"/>
    </source>
</evidence>
<gene>
    <name evidence="1" type="ORF">GDO86_012017</name>
</gene>